<comment type="caution">
    <text evidence="2">The sequence shown here is derived from an EMBL/GenBank/DDBJ whole genome shotgun (WGS) entry which is preliminary data.</text>
</comment>
<keyword evidence="1" id="KW-0472">Membrane</keyword>
<reference evidence="2" key="1">
    <citation type="journal article" date="2014" name="Int. J. Syst. Evol. Microbiol.">
        <title>Complete genome sequence of Corynebacterium casei LMG S-19264T (=DSM 44701T), isolated from a smear-ripened cheese.</title>
        <authorList>
            <consortium name="US DOE Joint Genome Institute (JGI-PGF)"/>
            <person name="Walter F."/>
            <person name="Albersmeier A."/>
            <person name="Kalinowski J."/>
            <person name="Ruckert C."/>
        </authorList>
    </citation>
    <scope>NUCLEOTIDE SEQUENCE</scope>
    <source>
        <strain evidence="2">KCTC 23714</strain>
    </source>
</reference>
<keyword evidence="3" id="KW-1185">Reference proteome</keyword>
<feature type="transmembrane region" description="Helical" evidence="1">
    <location>
        <begin position="36"/>
        <end position="58"/>
    </location>
</feature>
<dbReference type="AlphaFoldDB" id="A0A918J244"/>
<evidence type="ECO:0000313" key="3">
    <source>
        <dbReference type="Proteomes" id="UP000628984"/>
    </source>
</evidence>
<dbReference type="RefSeq" id="WP_382389586.1">
    <property type="nucleotide sequence ID" value="NZ_JBHSUT010000001.1"/>
</dbReference>
<evidence type="ECO:0000256" key="1">
    <source>
        <dbReference type="SAM" id="Phobius"/>
    </source>
</evidence>
<keyword evidence="1" id="KW-0812">Transmembrane</keyword>
<dbReference type="Proteomes" id="UP000628984">
    <property type="component" value="Unassembled WGS sequence"/>
</dbReference>
<reference evidence="2" key="2">
    <citation type="submission" date="2020-09" db="EMBL/GenBank/DDBJ databases">
        <authorList>
            <person name="Sun Q."/>
            <person name="Kim S."/>
        </authorList>
    </citation>
    <scope>NUCLEOTIDE SEQUENCE</scope>
    <source>
        <strain evidence="2">KCTC 23714</strain>
    </source>
</reference>
<sequence>MIPWLRVFLVAIWVASIAGAALIFGLAMGFYSSTTFFWSGVAGLVIGLPAALANWVWLRPRRAGQAGWNGGLFRWLRDHSYWRRA</sequence>
<evidence type="ECO:0000313" key="2">
    <source>
        <dbReference type="EMBL" id="GGW42742.1"/>
    </source>
</evidence>
<keyword evidence="1" id="KW-1133">Transmembrane helix</keyword>
<proteinExistence type="predicted"/>
<feature type="transmembrane region" description="Helical" evidence="1">
    <location>
        <begin position="7"/>
        <end position="30"/>
    </location>
</feature>
<accession>A0A918J244</accession>
<protein>
    <submittedName>
        <fullName evidence="2">Uncharacterized protein</fullName>
    </submittedName>
</protein>
<dbReference type="EMBL" id="BMYQ01000015">
    <property type="protein sequence ID" value="GGW42742.1"/>
    <property type="molecule type" value="Genomic_DNA"/>
</dbReference>
<name>A0A918J244_9RHOB</name>
<gene>
    <name evidence="2" type="ORF">GCM10011452_33790</name>
</gene>
<organism evidence="2 3">
    <name type="scientific">Gemmobacter lanyuensis</name>
    <dbReference type="NCBI Taxonomy" id="1054497"/>
    <lineage>
        <taxon>Bacteria</taxon>
        <taxon>Pseudomonadati</taxon>
        <taxon>Pseudomonadota</taxon>
        <taxon>Alphaproteobacteria</taxon>
        <taxon>Rhodobacterales</taxon>
        <taxon>Paracoccaceae</taxon>
        <taxon>Gemmobacter</taxon>
    </lineage>
</organism>